<dbReference type="EMBL" id="RBWY01000001">
    <property type="protein sequence ID" value="RKS87398.1"/>
    <property type="molecule type" value="Genomic_DNA"/>
</dbReference>
<dbReference type="OrthoDB" id="5590073at2"/>
<evidence type="ECO:0000313" key="2">
    <source>
        <dbReference type="EMBL" id="RKS87398.1"/>
    </source>
</evidence>
<dbReference type="InterPro" id="IPR010520">
    <property type="entry name" value="FrsA-like"/>
</dbReference>
<gene>
    <name evidence="2" type="ORF">DES39_0622</name>
</gene>
<evidence type="ECO:0000313" key="3">
    <source>
        <dbReference type="Proteomes" id="UP000278542"/>
    </source>
</evidence>
<dbReference type="InterPro" id="IPR029058">
    <property type="entry name" value="AB_hydrolase_fold"/>
</dbReference>
<dbReference type="PANTHER" id="PTHR22946:SF4">
    <property type="entry name" value="ESTERASE FRSA"/>
    <property type="match status" value="1"/>
</dbReference>
<keyword evidence="3" id="KW-1185">Reference proteome</keyword>
<dbReference type="Proteomes" id="UP000278542">
    <property type="component" value="Unassembled WGS sequence"/>
</dbReference>
<dbReference type="Pfam" id="PF06500">
    <property type="entry name" value="FrsA-like"/>
    <property type="match status" value="1"/>
</dbReference>
<dbReference type="AlphaFoldDB" id="A0A495RKT9"/>
<evidence type="ECO:0000256" key="1">
    <source>
        <dbReference type="ARBA" id="ARBA00022801"/>
    </source>
</evidence>
<accession>A0A495RKT9</accession>
<comment type="caution">
    <text evidence="2">The sequence shown here is derived from an EMBL/GenBank/DDBJ whole genome shotgun (WGS) entry which is preliminary data.</text>
</comment>
<protein>
    <submittedName>
        <fullName evidence="2">Esterase FrsA</fullName>
    </submittedName>
</protein>
<organism evidence="2 3">
    <name type="scientific">Orbus hercynius</name>
    <dbReference type="NCBI Taxonomy" id="593135"/>
    <lineage>
        <taxon>Bacteria</taxon>
        <taxon>Pseudomonadati</taxon>
        <taxon>Pseudomonadota</taxon>
        <taxon>Gammaproteobacteria</taxon>
        <taxon>Orbales</taxon>
        <taxon>Orbaceae</taxon>
        <taxon>Orbus</taxon>
    </lineage>
</organism>
<sequence>MTEHENRSEKLFTPQFNYPETSALIARPDSNSTFTPSVLDGEARSNWYRVINRMSWHWHGLPLLEVGDVLSRIAVSTRKRSNDNWLDSVIGYQSGNWIYEFLAEAVQWQQEAEKNQSTECNESNCQAWLTASALASLAGYPYFRNDDLANQAQIFANRYYHEAMNASPYQIKELDFKVENKNVKAILHTPSKKNEAARVCPVVFLCAGLSHLQIDFYHYFSRYLAPLGVGLLTVDTPSIGHSKQFNLSQNTSVIHQSILEQIKSVPLIDPDKVILFGYRFGANTATRLAYLMPHKIKGVINIAPIVHQLFIDRQMQAQLSPIYRDIIASRLGLNTVSDQQLMAELQFFSLKEQRLLTKPCRVPMLNIAYEGDMLSSLEEAKLLTSAQKVSLIHIKALAFKQGLQQAAEQSTQWINALIK</sequence>
<dbReference type="Gene3D" id="3.40.50.1820">
    <property type="entry name" value="alpha/beta hydrolase"/>
    <property type="match status" value="1"/>
</dbReference>
<dbReference type="PANTHER" id="PTHR22946">
    <property type="entry name" value="DIENELACTONE HYDROLASE DOMAIN-CONTAINING PROTEIN-RELATED"/>
    <property type="match status" value="1"/>
</dbReference>
<dbReference type="SUPFAM" id="SSF53474">
    <property type="entry name" value="alpha/beta-Hydrolases"/>
    <property type="match status" value="1"/>
</dbReference>
<keyword evidence="1" id="KW-0378">Hydrolase</keyword>
<name>A0A495RKT9_9GAMM</name>
<dbReference type="InterPro" id="IPR050261">
    <property type="entry name" value="FrsA_esterase"/>
</dbReference>
<dbReference type="GO" id="GO:0016787">
    <property type="term" value="F:hydrolase activity"/>
    <property type="evidence" value="ECO:0007669"/>
    <property type="project" value="UniProtKB-KW"/>
</dbReference>
<reference evidence="2 3" key="1">
    <citation type="submission" date="2018-10" db="EMBL/GenBank/DDBJ databases">
        <title>Genomic Encyclopedia of Type Strains, Phase IV (KMG-IV): sequencing the most valuable type-strain genomes for metagenomic binning, comparative biology and taxonomic classification.</title>
        <authorList>
            <person name="Goeker M."/>
        </authorList>
    </citation>
    <scope>NUCLEOTIDE SEQUENCE [LARGE SCALE GENOMIC DNA]</scope>
    <source>
        <strain evidence="2 3">DSM 22228</strain>
    </source>
</reference>
<dbReference type="RefSeq" id="WP_121144294.1">
    <property type="nucleotide sequence ID" value="NZ_RBWY01000001.1"/>
</dbReference>
<proteinExistence type="predicted"/>